<feature type="coiled-coil region" evidence="1">
    <location>
        <begin position="7"/>
        <end position="34"/>
    </location>
</feature>
<dbReference type="SUPFAM" id="SSF46955">
    <property type="entry name" value="Putative DNA-binding domain"/>
    <property type="match status" value="1"/>
</dbReference>
<keyword evidence="3" id="KW-0238">DNA-binding</keyword>
<dbReference type="InterPro" id="IPR009061">
    <property type="entry name" value="DNA-bd_dom_put_sf"/>
</dbReference>
<dbReference type="InterPro" id="IPR041657">
    <property type="entry name" value="HTH_17"/>
</dbReference>
<gene>
    <name evidence="3" type="primary">HMPREF1204_00010</name>
</gene>
<dbReference type="Pfam" id="PF12728">
    <property type="entry name" value="HTH_17"/>
    <property type="match status" value="1"/>
</dbReference>
<feature type="domain" description="Helix-turn-helix" evidence="2">
    <location>
        <begin position="34"/>
        <end position="85"/>
    </location>
</feature>
<evidence type="ECO:0000259" key="2">
    <source>
        <dbReference type="Pfam" id="PF12728"/>
    </source>
</evidence>
<evidence type="ECO:0000256" key="1">
    <source>
        <dbReference type="SAM" id="Coils"/>
    </source>
</evidence>
<evidence type="ECO:0000313" key="3">
    <source>
        <dbReference type="EMBL" id="AIM40048.1"/>
    </source>
</evidence>
<keyword evidence="1" id="KW-0175">Coiled coil</keyword>
<reference evidence="3" key="1">
    <citation type="journal article" date="2014" name="Mob. Genet. Elements">
        <title>The Ellis Island Effect: A novel mobile element in a multi-drug resistant Bacteroides fragilis clinical isolate includes a mosaic of resistance genes from Gram-positive bacteria.</title>
        <authorList>
            <person name="Husain F."/>
            <person name="Veeranagouda Y."/>
            <person name="Boente R."/>
            <person name="Tang K."/>
            <person name="Mulato G."/>
            <person name="Wexler H.M."/>
        </authorList>
    </citation>
    <scope>NUCLEOTIDE SEQUENCE</scope>
    <source>
        <strain evidence="3">HMW 615</strain>
    </source>
</reference>
<accession>A0A088F6K3</accession>
<protein>
    <submittedName>
        <fullName evidence="3">DNA-binding protein</fullName>
    </submittedName>
</protein>
<sequence>MNKTIDNETLLLKVESFEHRIEVLENTLNVAKEVLTLEEAALFMGISKSSLYKMTHRHELPFFRPNGKLIYFEKTELLKWMRQNRNMSEAETKEAAAQKLNELANH</sequence>
<name>A0A088F6K3_BACFG</name>
<dbReference type="RefSeq" id="WP_005812841.1">
    <property type="nucleotide sequence ID" value="NZ_JBPFKB010000020.1"/>
</dbReference>
<dbReference type="AlphaFoldDB" id="A0A088F6K3"/>
<dbReference type="NCBIfam" id="TIGR01764">
    <property type="entry name" value="excise"/>
    <property type="match status" value="1"/>
</dbReference>
<proteinExistence type="predicted"/>
<organism evidence="3">
    <name type="scientific">Bacteroides fragilis</name>
    <dbReference type="NCBI Taxonomy" id="817"/>
    <lineage>
        <taxon>Bacteria</taxon>
        <taxon>Pseudomonadati</taxon>
        <taxon>Bacteroidota</taxon>
        <taxon>Bacteroidia</taxon>
        <taxon>Bacteroidales</taxon>
        <taxon>Bacteroidaceae</taxon>
        <taxon>Bacteroides</taxon>
    </lineage>
</organism>
<dbReference type="GO" id="GO:0003677">
    <property type="term" value="F:DNA binding"/>
    <property type="evidence" value="ECO:0007669"/>
    <property type="project" value="UniProtKB-KW"/>
</dbReference>
<dbReference type="InterPro" id="IPR010093">
    <property type="entry name" value="SinI_DNA-bd"/>
</dbReference>
<dbReference type="EMBL" id="KJ816753">
    <property type="protein sequence ID" value="AIM40048.1"/>
    <property type="molecule type" value="Genomic_DNA"/>
</dbReference>